<evidence type="ECO:0000256" key="2">
    <source>
        <dbReference type="SAM" id="SignalP"/>
    </source>
</evidence>
<keyword evidence="1" id="KW-0812">Transmembrane</keyword>
<dbReference type="Pfam" id="PF11797">
    <property type="entry name" value="WxLIP_HBD"/>
    <property type="match status" value="1"/>
</dbReference>
<dbReference type="eggNOG" id="COG4072">
    <property type="taxonomic scope" value="Bacteria"/>
</dbReference>
<dbReference type="EMBL" id="JNFA01000031">
    <property type="protein sequence ID" value="KGL37632.1"/>
    <property type="molecule type" value="Genomic_DNA"/>
</dbReference>
<dbReference type="OrthoDB" id="2148359at2"/>
<comment type="caution">
    <text evidence="5">The sequence shown here is derived from an EMBL/GenBank/DDBJ whole genome shotgun (WGS) entry which is preliminary data.</text>
</comment>
<evidence type="ECO:0000259" key="4">
    <source>
        <dbReference type="Pfam" id="PF11797"/>
    </source>
</evidence>
<keyword evidence="2" id="KW-0732">Signal</keyword>
<gene>
    <name evidence="5" type="ORF">EP57_16525</name>
</gene>
<evidence type="ECO:0000259" key="3">
    <source>
        <dbReference type="Pfam" id="PF06030"/>
    </source>
</evidence>
<reference evidence="5 6" key="1">
    <citation type="submission" date="2014-05" db="EMBL/GenBank/DDBJ databases">
        <title>Novel Listeriaceae from food processing environments.</title>
        <authorList>
            <person name="den Bakker H.C."/>
        </authorList>
    </citation>
    <scope>NUCLEOTIDE SEQUENCE [LARGE SCALE GENOMIC DNA]</scope>
    <source>
        <strain evidence="5 6">FSL A5-0281</strain>
    </source>
</reference>
<dbReference type="Pfam" id="PF06030">
    <property type="entry name" value="WxLIP_PGBD"/>
    <property type="match status" value="1"/>
</dbReference>
<keyword evidence="6" id="KW-1185">Reference proteome</keyword>
<feature type="signal peptide" evidence="2">
    <location>
        <begin position="1"/>
        <end position="17"/>
    </location>
</feature>
<proteinExistence type="predicted"/>
<dbReference type="GeneID" id="58718936"/>
<evidence type="ECO:0000313" key="5">
    <source>
        <dbReference type="EMBL" id="KGL37632.1"/>
    </source>
</evidence>
<accession>A0A099VXW1</accession>
<feature type="chain" id="PRO_5038442440" evidence="2">
    <location>
        <begin position="18"/>
        <end position="337"/>
    </location>
</feature>
<dbReference type="AlphaFoldDB" id="A0A099VXW1"/>
<protein>
    <submittedName>
        <fullName evidence="5">Cell surface protein</fullName>
    </submittedName>
</protein>
<dbReference type="STRING" id="1552123.EP57_16525"/>
<dbReference type="InterPro" id="IPR010317">
    <property type="entry name" value="WxLIP_PGBD"/>
</dbReference>
<organism evidence="5 6">
    <name type="scientific">Listeria booriae</name>
    <dbReference type="NCBI Taxonomy" id="1552123"/>
    <lineage>
        <taxon>Bacteria</taxon>
        <taxon>Bacillati</taxon>
        <taxon>Bacillota</taxon>
        <taxon>Bacilli</taxon>
        <taxon>Bacillales</taxon>
        <taxon>Listeriaceae</taxon>
        <taxon>Listeria</taxon>
    </lineage>
</organism>
<dbReference type="Proteomes" id="UP000029844">
    <property type="component" value="Unassembled WGS sequence"/>
</dbReference>
<dbReference type="InterPro" id="IPR021759">
    <property type="entry name" value="WxLIP_HBD"/>
</dbReference>
<evidence type="ECO:0000313" key="6">
    <source>
        <dbReference type="Proteomes" id="UP000029844"/>
    </source>
</evidence>
<keyword evidence="1" id="KW-0472">Membrane</keyword>
<feature type="domain" description="WxL Interacting Protein host binding" evidence="4">
    <location>
        <begin position="161"/>
        <end position="296"/>
    </location>
</feature>
<name>A0A099VXW1_9LIST</name>
<evidence type="ECO:0000256" key="1">
    <source>
        <dbReference type="SAM" id="Phobius"/>
    </source>
</evidence>
<dbReference type="RefSeq" id="WP_036088402.1">
    <property type="nucleotide sequence ID" value="NZ_CBCSHQ010000016.1"/>
</dbReference>
<feature type="transmembrane region" description="Helical" evidence="1">
    <location>
        <begin position="308"/>
        <end position="329"/>
    </location>
</feature>
<sequence length="337" mass="38014">MKKLIALLLIIPLLASAFIFPVTTDASEMNFSVSANLPENQMDKTKTYFDLKMSPGMEQTITVTMTNQTDDEITVLASVNTAVTNDNGIIDYSQTDPKLDKTLIHPISNLTDSASEVVLAPNSSKEYPITIKMPNETFDDTILGGIHFQEKTEKTNTDDAKTIQIENKYAYIIGLMLRQNDTGVKADLQLNDITPTQINYRNVVTANLQNTEATILKDLEVDAKVFKKDGTSVLHENFEDNLRMAPNSNFNFPVSWNNQAFKAGTYRMEMVARSGEQVWRWTEYFTISGKDADSFNDKAVEIEKDYTWLYILLGSLLALLILLFVFLLGRKSKKDEE</sequence>
<keyword evidence="1" id="KW-1133">Transmembrane helix</keyword>
<feature type="domain" description="WxL Interacting Protein peptidoglycan binding" evidence="3">
    <location>
        <begin position="31"/>
        <end position="150"/>
    </location>
</feature>